<reference evidence="1 2" key="1">
    <citation type="submission" date="2015-04" db="EMBL/GenBank/DDBJ databases">
        <authorList>
            <person name="Schouten J.T."/>
            <person name="Crockett J.T."/>
            <person name="Hodson T.S."/>
            <person name="Hyde J.R."/>
            <person name="Smith T.A."/>
            <person name="Merrill B.D."/>
            <person name="Crook M.B."/>
            <person name="Griffitts J.S."/>
            <person name="Burnett S.H."/>
            <person name="Grose J.H."/>
            <person name="Breakwell D.P."/>
        </authorList>
    </citation>
    <scope>NUCLEOTIDE SEQUENCE [LARGE SCALE GENOMIC DNA]</scope>
</reference>
<organism evidence="1 2">
    <name type="scientific">Sinorhizobium phage phiM7</name>
    <dbReference type="NCBI Taxonomy" id="1647403"/>
    <lineage>
        <taxon>Viruses</taxon>
        <taxon>Duplodnaviria</taxon>
        <taxon>Heunggongvirae</taxon>
        <taxon>Uroviricota</taxon>
        <taxon>Caudoviricetes</taxon>
        <taxon>Emdodecavirus</taxon>
        <taxon>Emdodecavirus M7</taxon>
    </lineage>
</organism>
<evidence type="ECO:0000313" key="1">
    <source>
        <dbReference type="EMBL" id="AKF12817.1"/>
    </source>
</evidence>
<name>A0A0F6WC05_9CAUD</name>
<evidence type="ECO:0000313" key="2">
    <source>
        <dbReference type="Proteomes" id="UP000221947"/>
    </source>
</evidence>
<proteinExistence type="predicted"/>
<accession>A0A0F6WC05</accession>
<protein>
    <submittedName>
        <fullName evidence="1">Uncharacterized protein</fullName>
    </submittedName>
</protein>
<keyword evidence="2" id="KW-1185">Reference proteome</keyword>
<gene>
    <name evidence="1" type="ORF">PHIM7_272</name>
</gene>
<dbReference type="EMBL" id="KR052480">
    <property type="protein sequence ID" value="AKF12817.1"/>
    <property type="molecule type" value="Genomic_DNA"/>
</dbReference>
<sequence>MLYERFARDLSEELFNSVYDDLMALAESQQKSIYHAAKGKRAKMYAGECQEKLNAFCHGKLSLGDALDFIKIQKAYGK</sequence>
<dbReference type="Proteomes" id="UP000221947">
    <property type="component" value="Segment"/>
</dbReference>